<comment type="caution">
    <text evidence="1">The sequence shown here is derived from an EMBL/GenBank/DDBJ whole genome shotgun (WGS) entry which is preliminary data.</text>
</comment>
<dbReference type="EMBL" id="NNAY01003005">
    <property type="protein sequence ID" value="OXU20137.1"/>
    <property type="molecule type" value="Genomic_DNA"/>
</dbReference>
<evidence type="ECO:0000313" key="1">
    <source>
        <dbReference type="EMBL" id="OXU20137.1"/>
    </source>
</evidence>
<reference evidence="1 2" key="1">
    <citation type="journal article" date="2017" name="Curr. Biol.">
        <title>The Evolution of Venom by Co-option of Single-Copy Genes.</title>
        <authorList>
            <person name="Martinson E.O."/>
            <person name="Mrinalini"/>
            <person name="Kelkar Y.D."/>
            <person name="Chang C.H."/>
            <person name="Werren J.H."/>
        </authorList>
    </citation>
    <scope>NUCLEOTIDE SEQUENCE [LARGE SCALE GENOMIC DNA]</scope>
    <source>
        <strain evidence="1 2">Alberta</strain>
        <tissue evidence="1">Whole body</tissue>
    </source>
</reference>
<dbReference type="Proteomes" id="UP000215335">
    <property type="component" value="Unassembled WGS sequence"/>
</dbReference>
<protein>
    <submittedName>
        <fullName evidence="1">Uncharacterized protein</fullName>
    </submittedName>
</protein>
<dbReference type="AlphaFoldDB" id="A0A232EP90"/>
<evidence type="ECO:0000313" key="2">
    <source>
        <dbReference type="Proteomes" id="UP000215335"/>
    </source>
</evidence>
<organism evidence="1 2">
    <name type="scientific">Trichomalopsis sarcophagae</name>
    <dbReference type="NCBI Taxonomy" id="543379"/>
    <lineage>
        <taxon>Eukaryota</taxon>
        <taxon>Metazoa</taxon>
        <taxon>Ecdysozoa</taxon>
        <taxon>Arthropoda</taxon>
        <taxon>Hexapoda</taxon>
        <taxon>Insecta</taxon>
        <taxon>Pterygota</taxon>
        <taxon>Neoptera</taxon>
        <taxon>Endopterygota</taxon>
        <taxon>Hymenoptera</taxon>
        <taxon>Apocrita</taxon>
        <taxon>Proctotrupomorpha</taxon>
        <taxon>Chalcidoidea</taxon>
        <taxon>Pteromalidae</taxon>
        <taxon>Pteromalinae</taxon>
        <taxon>Trichomalopsis</taxon>
    </lineage>
</organism>
<keyword evidence="2" id="KW-1185">Reference proteome</keyword>
<proteinExistence type="predicted"/>
<name>A0A232EP90_9HYME</name>
<sequence>MSASNKDKSVALFNVHLATVKLTQFYKVNVTLRLAHWKVDTSFINEHDPITATLDVQIPRHVPATHSYRNYKGICAEKLRDFLSALIWRELEDLGITTSKSPLPARFSLDARNKHFSFISNDPQASSVEEYLRTLKSLDQPEHFIFRAITESDVSAAVSHFNTQARGSDGIP</sequence>
<gene>
    <name evidence="1" type="ORF">TSAR_013167</name>
</gene>
<accession>A0A232EP90</accession>